<evidence type="ECO:0000259" key="1">
    <source>
        <dbReference type="Pfam" id="PF13335"/>
    </source>
</evidence>
<dbReference type="Pfam" id="PF13335">
    <property type="entry name" value="Mg_chelatase_C"/>
    <property type="match status" value="1"/>
</dbReference>
<dbReference type="InterPro" id="IPR025158">
    <property type="entry name" value="Mg_chelat-rel_C"/>
</dbReference>
<comment type="caution">
    <text evidence="2">The sequence shown here is derived from an EMBL/GenBank/DDBJ whole genome shotgun (WGS) entry which is preliminary data.</text>
</comment>
<evidence type="ECO:0000313" key="3">
    <source>
        <dbReference type="Proteomes" id="UP001304298"/>
    </source>
</evidence>
<protein>
    <recommendedName>
        <fullName evidence="1">Mg chelatase-related protein C-terminal domain-containing protein</fullName>
    </recommendedName>
</protein>
<evidence type="ECO:0000313" key="2">
    <source>
        <dbReference type="EMBL" id="MEA5367224.1"/>
    </source>
</evidence>
<organism evidence="2 3">
    <name type="scientific">Amycolatopsis heterodermiae</name>
    <dbReference type="NCBI Taxonomy" id="3110235"/>
    <lineage>
        <taxon>Bacteria</taxon>
        <taxon>Bacillati</taxon>
        <taxon>Actinomycetota</taxon>
        <taxon>Actinomycetes</taxon>
        <taxon>Pseudonocardiales</taxon>
        <taxon>Pseudonocardiaceae</taxon>
        <taxon>Amycolatopsis</taxon>
    </lineage>
</organism>
<sequence length="43" mass="4877">MKELDDAIRQGRITSRTAARCRRLAWTRADLDGHAHPDIADIC</sequence>
<name>A0ABU5RNY0_9PSEU</name>
<dbReference type="Proteomes" id="UP001304298">
    <property type="component" value="Unassembled WGS sequence"/>
</dbReference>
<keyword evidence="3" id="KW-1185">Reference proteome</keyword>
<proteinExistence type="predicted"/>
<accession>A0ABU5RNY0</accession>
<feature type="domain" description="Mg chelatase-related protein C-terminal" evidence="1">
    <location>
        <begin position="3"/>
        <end position="42"/>
    </location>
</feature>
<dbReference type="RefSeq" id="WP_323337051.1">
    <property type="nucleotide sequence ID" value="NZ_JAYFSI010000020.1"/>
</dbReference>
<gene>
    <name evidence="2" type="ORF">VA596_47390</name>
</gene>
<reference evidence="2 3" key="1">
    <citation type="submission" date="2023-12" db="EMBL/GenBank/DDBJ databases">
        <title>Amycolatopsis sp. V23-08.</title>
        <authorList>
            <person name="Somphong A."/>
        </authorList>
    </citation>
    <scope>NUCLEOTIDE SEQUENCE [LARGE SCALE GENOMIC DNA]</scope>
    <source>
        <strain evidence="2 3">V23-08</strain>
    </source>
</reference>
<dbReference type="EMBL" id="JAYFSI010000020">
    <property type="protein sequence ID" value="MEA5367224.1"/>
    <property type="molecule type" value="Genomic_DNA"/>
</dbReference>